<keyword evidence="12" id="KW-1185">Reference proteome</keyword>
<dbReference type="PANTHER" id="PTHR46011:SF6">
    <property type="entry name" value="HIGH ZINC ACTIVATED NUCLEAR RECEPTOR PROTEIN"/>
    <property type="match status" value="1"/>
</dbReference>
<sequence length="407" mass="46925">MRKIKMFMELFSYSSIIQTISRISISPNPEQSSCRAREYRGRDRDCIVCGQTTRIAHLGIEVCRACAVFYRRAKRGNVFVCRSSTGQCLFGKGLNCKRCRLDRLVHLLGRAEPLKKAKGMVKASSPSVDSPFTKPKFDLPLLDRVKTHYNTMCFTRLSSELNSRSNPPHPLEINLEKGPFFPADFAALIRSVRMMITAALEFGNTTFPEFADLSDSEKWTLATTFFYRFRVFEGCSRANKYFPEKPDIYFVSYATYCRFPLDEEFLSTAPPGADVAGAVAFWKKSPMTDYLLSARELIARVKSSAEEFIVVVVLMFWTYGDMSISENIIRIGEKYRGLIEKELHAYYRDELKLDNYAARMGELMMIIQTFEKTRDLKEQFEVMRLFNIMTDDNFVYQLQKDLVIPKS</sequence>
<dbReference type="EnsemblMetazoa" id="PPA47082.1">
    <property type="protein sequence ID" value="PPA47082.1"/>
    <property type="gene ID" value="WBGene00304942"/>
</dbReference>
<keyword evidence="8" id="KW-0539">Nucleus</keyword>
<dbReference type="GO" id="GO:0043565">
    <property type="term" value="F:sequence-specific DNA binding"/>
    <property type="evidence" value="ECO:0007669"/>
    <property type="project" value="InterPro"/>
</dbReference>
<evidence type="ECO:0000256" key="8">
    <source>
        <dbReference type="ARBA" id="ARBA00023242"/>
    </source>
</evidence>
<dbReference type="GO" id="GO:0003700">
    <property type="term" value="F:DNA-binding transcription factor activity"/>
    <property type="evidence" value="ECO:0000318"/>
    <property type="project" value="GO_Central"/>
</dbReference>
<evidence type="ECO:0000256" key="5">
    <source>
        <dbReference type="ARBA" id="ARBA00023125"/>
    </source>
</evidence>
<dbReference type="InterPro" id="IPR035500">
    <property type="entry name" value="NHR-like_dom_sf"/>
</dbReference>
<keyword evidence="3" id="KW-0862">Zinc</keyword>
<evidence type="ECO:0000256" key="7">
    <source>
        <dbReference type="ARBA" id="ARBA00023170"/>
    </source>
</evidence>
<dbReference type="InterPro" id="IPR013088">
    <property type="entry name" value="Znf_NHR/GATA"/>
</dbReference>
<gene>
    <name evidence="11" type="primary">WBGene00304942</name>
</gene>
<accession>A0A8R1V5A4</accession>
<reference evidence="11" key="2">
    <citation type="submission" date="2022-06" db="UniProtKB">
        <authorList>
            <consortium name="EnsemblMetazoa"/>
        </authorList>
    </citation>
    <scope>IDENTIFICATION</scope>
    <source>
        <strain evidence="11">PS312</strain>
    </source>
</reference>
<evidence type="ECO:0008006" key="13">
    <source>
        <dbReference type="Google" id="ProtNLM"/>
    </source>
</evidence>
<evidence type="ECO:0000259" key="10">
    <source>
        <dbReference type="PROSITE" id="PS51843"/>
    </source>
</evidence>
<dbReference type="PROSITE" id="PS51030">
    <property type="entry name" value="NUCLEAR_REC_DBD_2"/>
    <property type="match status" value="1"/>
</dbReference>
<feature type="domain" description="NR LBD" evidence="10">
    <location>
        <begin position="150"/>
        <end position="407"/>
    </location>
</feature>
<feature type="domain" description="Nuclear receptor" evidence="9">
    <location>
        <begin position="43"/>
        <end position="117"/>
    </location>
</feature>
<evidence type="ECO:0000256" key="2">
    <source>
        <dbReference type="ARBA" id="ARBA00022771"/>
    </source>
</evidence>
<evidence type="ECO:0000259" key="9">
    <source>
        <dbReference type="PROSITE" id="PS51030"/>
    </source>
</evidence>
<dbReference type="PANTHER" id="PTHR46011">
    <property type="entry name" value="NUCLEAR HORMONE RECEPTOR FAMILY MEMBER NHR-86-RELATED"/>
    <property type="match status" value="1"/>
</dbReference>
<keyword evidence="7" id="KW-0675">Receptor</keyword>
<reference evidence="12" key="1">
    <citation type="journal article" date="2008" name="Nat. Genet.">
        <title>The Pristionchus pacificus genome provides a unique perspective on nematode lifestyle and parasitism.</title>
        <authorList>
            <person name="Dieterich C."/>
            <person name="Clifton S.W."/>
            <person name="Schuster L.N."/>
            <person name="Chinwalla A."/>
            <person name="Delehaunty K."/>
            <person name="Dinkelacker I."/>
            <person name="Fulton L."/>
            <person name="Fulton R."/>
            <person name="Godfrey J."/>
            <person name="Minx P."/>
            <person name="Mitreva M."/>
            <person name="Roeseler W."/>
            <person name="Tian H."/>
            <person name="Witte H."/>
            <person name="Yang S.P."/>
            <person name="Wilson R.K."/>
            <person name="Sommer R.J."/>
        </authorList>
    </citation>
    <scope>NUCLEOTIDE SEQUENCE [LARGE SCALE GENOMIC DNA]</scope>
    <source>
        <strain evidence="12">PS312</strain>
    </source>
</reference>
<keyword evidence="4" id="KW-0805">Transcription regulation</keyword>
<name>A0A8R1V5A4_PRIPA</name>
<dbReference type="SUPFAM" id="SSF48508">
    <property type="entry name" value="Nuclear receptor ligand-binding domain"/>
    <property type="match status" value="1"/>
</dbReference>
<evidence type="ECO:0000256" key="3">
    <source>
        <dbReference type="ARBA" id="ARBA00022833"/>
    </source>
</evidence>
<dbReference type="PROSITE" id="PS51843">
    <property type="entry name" value="NR_LBD"/>
    <property type="match status" value="1"/>
</dbReference>
<protein>
    <recommendedName>
        <fullName evidence="13">Nuclear receptor</fullName>
    </recommendedName>
</protein>
<evidence type="ECO:0000256" key="6">
    <source>
        <dbReference type="ARBA" id="ARBA00023163"/>
    </source>
</evidence>
<keyword evidence="6" id="KW-0804">Transcription</keyword>
<dbReference type="Gene3D" id="3.30.50.10">
    <property type="entry name" value="Erythroid Transcription Factor GATA-1, subunit A"/>
    <property type="match status" value="1"/>
</dbReference>
<dbReference type="Pfam" id="PF00104">
    <property type="entry name" value="Hormone_recep"/>
    <property type="match status" value="1"/>
</dbReference>
<dbReference type="Pfam" id="PF00105">
    <property type="entry name" value="zf-C4"/>
    <property type="match status" value="1"/>
</dbReference>
<dbReference type="Proteomes" id="UP000005239">
    <property type="component" value="Unassembled WGS sequence"/>
</dbReference>
<dbReference type="InterPro" id="IPR001628">
    <property type="entry name" value="Znf_hrmn_rcpt"/>
</dbReference>
<dbReference type="GO" id="GO:0005634">
    <property type="term" value="C:nucleus"/>
    <property type="evidence" value="ECO:0000318"/>
    <property type="project" value="GO_Central"/>
</dbReference>
<keyword evidence="1" id="KW-0479">Metal-binding</keyword>
<dbReference type="AlphaFoldDB" id="A0A8R1V5A4"/>
<dbReference type="SUPFAM" id="SSF57716">
    <property type="entry name" value="Glucocorticoid receptor-like (DNA-binding domain)"/>
    <property type="match status" value="1"/>
</dbReference>
<dbReference type="InterPro" id="IPR000536">
    <property type="entry name" value="Nucl_hrmn_rcpt_lig-bd"/>
</dbReference>
<evidence type="ECO:0000313" key="12">
    <source>
        <dbReference type="Proteomes" id="UP000005239"/>
    </source>
</evidence>
<dbReference type="SMART" id="SM00399">
    <property type="entry name" value="ZnF_C4"/>
    <property type="match status" value="1"/>
</dbReference>
<dbReference type="SMART" id="SM00430">
    <property type="entry name" value="HOLI"/>
    <property type="match status" value="1"/>
</dbReference>
<organism evidence="11 12">
    <name type="scientific">Pristionchus pacificus</name>
    <name type="common">Parasitic nematode worm</name>
    <dbReference type="NCBI Taxonomy" id="54126"/>
    <lineage>
        <taxon>Eukaryota</taxon>
        <taxon>Metazoa</taxon>
        <taxon>Ecdysozoa</taxon>
        <taxon>Nematoda</taxon>
        <taxon>Chromadorea</taxon>
        <taxon>Rhabditida</taxon>
        <taxon>Rhabditina</taxon>
        <taxon>Diplogasteromorpha</taxon>
        <taxon>Diplogasteroidea</taxon>
        <taxon>Neodiplogasteridae</taxon>
        <taxon>Pristionchus</taxon>
    </lineage>
</organism>
<dbReference type="GO" id="GO:0008270">
    <property type="term" value="F:zinc ion binding"/>
    <property type="evidence" value="ECO:0007669"/>
    <property type="project" value="UniProtKB-KW"/>
</dbReference>
<keyword evidence="5" id="KW-0238">DNA-binding</keyword>
<evidence type="ECO:0000256" key="1">
    <source>
        <dbReference type="ARBA" id="ARBA00022723"/>
    </source>
</evidence>
<evidence type="ECO:0000313" key="11">
    <source>
        <dbReference type="EnsemblMetazoa" id="PPA47082.1"/>
    </source>
</evidence>
<evidence type="ECO:0000256" key="4">
    <source>
        <dbReference type="ARBA" id="ARBA00023015"/>
    </source>
</evidence>
<proteinExistence type="predicted"/>
<keyword evidence="2" id="KW-0863">Zinc-finger</keyword>
<dbReference type="Gene3D" id="1.10.565.10">
    <property type="entry name" value="Retinoid X Receptor"/>
    <property type="match status" value="1"/>
</dbReference>